<dbReference type="Gene3D" id="3.30.420.10">
    <property type="entry name" value="Ribonuclease H-like superfamily/Ribonuclease H"/>
    <property type="match status" value="1"/>
</dbReference>
<reference evidence="3 4" key="1">
    <citation type="submission" date="2021-08" db="EMBL/GenBank/DDBJ databases">
        <title>Complete genome sequence of Leptospira kobayashii strain E30.</title>
        <authorList>
            <person name="Nakao R."/>
            <person name="Nakamura S."/>
            <person name="Masuzawa T."/>
            <person name="Koizumi N."/>
        </authorList>
    </citation>
    <scope>NUCLEOTIDE SEQUENCE [LARGE SCALE GENOMIC DNA]</scope>
    <source>
        <strain evidence="3 4">E30</strain>
    </source>
</reference>
<dbReference type="PANTHER" id="PTHR46889">
    <property type="entry name" value="TRANSPOSASE INSF FOR INSERTION SEQUENCE IS3B-RELATED"/>
    <property type="match status" value="1"/>
</dbReference>
<protein>
    <recommendedName>
        <fullName evidence="2">Integrase catalytic domain-containing protein</fullName>
    </recommendedName>
</protein>
<organism evidence="3 4">
    <name type="scientific">Leptospira kobayashii</name>
    <dbReference type="NCBI Taxonomy" id="1917830"/>
    <lineage>
        <taxon>Bacteria</taxon>
        <taxon>Pseudomonadati</taxon>
        <taxon>Spirochaetota</taxon>
        <taxon>Spirochaetia</taxon>
        <taxon>Leptospirales</taxon>
        <taxon>Leptospiraceae</taxon>
        <taxon>Leptospira</taxon>
    </lineage>
</organism>
<feature type="transmembrane region" description="Helical" evidence="1">
    <location>
        <begin position="39"/>
        <end position="59"/>
    </location>
</feature>
<dbReference type="PROSITE" id="PS50994">
    <property type="entry name" value="INTEGRASE"/>
    <property type="match status" value="1"/>
</dbReference>
<dbReference type="InterPro" id="IPR036397">
    <property type="entry name" value="RNaseH_sf"/>
</dbReference>
<keyword evidence="1" id="KW-0812">Transmembrane</keyword>
<dbReference type="InterPro" id="IPR050900">
    <property type="entry name" value="Transposase_IS3/IS150/IS904"/>
</dbReference>
<keyword evidence="4" id="KW-1185">Reference proteome</keyword>
<sequence>MCLSTHVLQNLMRHKIDYGKLHIESRNNLQRTLPNDHHIFLLCVNVFYFFLLFVLLYIFSRKFQEQLILENLFLRTQLAGMKRKKKIFHTRPWDRLKLVILSYFFPGWESSLILVSPNTLLSWREQKFKDFWTIVTNKRKAGGRPNTPWRIIKLVRRFAKENPLWGATKIHGIIIKLGHLISEKSVSKYIKTLRKTPNPRKRLSWTNFLALHSDSMIVSDLFTVFSYNFREIYKVIFFMDLETRQILHFDIRVKTSTRWVRKVIKVALRKKNSKNISYVLTDNDTLFGKRFSRYLERLGIKHKKTAIRSPWQNGHAERFVKTCKEEFLDYFIPLNEYHLRVKLEEFIYFYNHNRTHLALEKETPIPSPILYKPKDGNYELVSHPVLGGLYHTYSWKKVA</sequence>
<feature type="domain" description="Integrase catalytic" evidence="2">
    <location>
        <begin position="195"/>
        <end position="372"/>
    </location>
</feature>
<dbReference type="Pfam" id="PF13683">
    <property type="entry name" value="rve_3"/>
    <property type="match status" value="1"/>
</dbReference>
<gene>
    <name evidence="3" type="ORF">LPTSP3_g38020</name>
</gene>
<accession>A0ABN6KHX0</accession>
<dbReference type="PANTHER" id="PTHR46889:SF4">
    <property type="entry name" value="TRANSPOSASE INSO FOR INSERTION SEQUENCE ELEMENT IS911B-RELATED"/>
    <property type="match status" value="1"/>
</dbReference>
<dbReference type="InterPro" id="IPR012337">
    <property type="entry name" value="RNaseH-like_sf"/>
</dbReference>
<keyword evidence="1" id="KW-1133">Transmembrane helix</keyword>
<dbReference type="SUPFAM" id="SSF53098">
    <property type="entry name" value="Ribonuclease H-like"/>
    <property type="match status" value="1"/>
</dbReference>
<evidence type="ECO:0000256" key="1">
    <source>
        <dbReference type="SAM" id="Phobius"/>
    </source>
</evidence>
<name>A0ABN6KHX0_9LEPT</name>
<evidence type="ECO:0000313" key="3">
    <source>
        <dbReference type="EMBL" id="BDA80872.1"/>
    </source>
</evidence>
<keyword evidence="1" id="KW-0472">Membrane</keyword>
<proteinExistence type="predicted"/>
<dbReference type="InterPro" id="IPR001584">
    <property type="entry name" value="Integrase_cat-core"/>
</dbReference>
<evidence type="ECO:0000259" key="2">
    <source>
        <dbReference type="PROSITE" id="PS50994"/>
    </source>
</evidence>
<evidence type="ECO:0000313" key="4">
    <source>
        <dbReference type="Proteomes" id="UP000245263"/>
    </source>
</evidence>
<dbReference type="EMBL" id="AP025029">
    <property type="protein sequence ID" value="BDA80872.1"/>
    <property type="molecule type" value="Genomic_DNA"/>
</dbReference>
<dbReference type="Proteomes" id="UP000245263">
    <property type="component" value="Chromosome 2"/>
</dbReference>